<proteinExistence type="predicted"/>
<protein>
    <submittedName>
        <fullName evidence="3">Tetratricopeptide repeat protein</fullName>
    </submittedName>
</protein>
<feature type="chain" id="PRO_5020299410" evidence="1">
    <location>
        <begin position="19"/>
        <end position="430"/>
    </location>
</feature>
<feature type="domain" description="Thioredoxin" evidence="2">
    <location>
        <begin position="9"/>
        <end position="128"/>
    </location>
</feature>
<evidence type="ECO:0000256" key="1">
    <source>
        <dbReference type="SAM" id="SignalP"/>
    </source>
</evidence>
<evidence type="ECO:0000313" key="3">
    <source>
        <dbReference type="EMBL" id="TCO42978.1"/>
    </source>
</evidence>
<dbReference type="GO" id="GO:0045454">
    <property type="term" value="P:cell redox homeostasis"/>
    <property type="evidence" value="ECO:0007669"/>
    <property type="project" value="TreeGrafter"/>
</dbReference>
<organism evidence="3 4">
    <name type="scientific">Dokdonella fugitiva</name>
    <dbReference type="NCBI Taxonomy" id="328517"/>
    <lineage>
        <taxon>Bacteria</taxon>
        <taxon>Pseudomonadati</taxon>
        <taxon>Pseudomonadota</taxon>
        <taxon>Gammaproteobacteria</taxon>
        <taxon>Lysobacterales</taxon>
        <taxon>Rhodanobacteraceae</taxon>
        <taxon>Dokdonella</taxon>
    </lineage>
</organism>
<dbReference type="GO" id="GO:0006950">
    <property type="term" value="P:response to stress"/>
    <property type="evidence" value="ECO:0007669"/>
    <property type="project" value="UniProtKB-ARBA"/>
</dbReference>
<sequence length="430" mass="46449">MMRTPLLFALAVAGASHAAAPANVDAALAKAKRAHQPLLLDFSAPWCYSCYFMETHVLNGTEWDALGRKAVVAAVDADSPDGAAWMKKLAVKALPAYVVLDEQGSELGRILAEQPRAKFYPMIDRIIAGSNTLDALKQQAAGGSIEAVAAVLGAFQARDAGKDGLAWYGTLPAQVRANADKDPTVTLQRDRLDLSRARAQDDHAGAIAAARRVLAGDIGCDRPYVVDALLEASEKQPKAERAALLQPQRAALEAMLARDIYVATPACADQRSAVVTTADVDAALGDAAAEKAVLDRAIADARRRLGGDYGKDRNLADNLRVYLARAHREAELDALYPKLVAAWPDDYVYPYRFGRSLLERKRAAEALPWLEKAADKAYGENRLGVALYRVKALKALGRRDDAKQVVAEVLEQNGQWFPEQVAKLKAELAS</sequence>
<dbReference type="Gene3D" id="3.40.30.10">
    <property type="entry name" value="Glutaredoxin"/>
    <property type="match status" value="1"/>
</dbReference>
<dbReference type="Pfam" id="PF13899">
    <property type="entry name" value="Thioredoxin_7"/>
    <property type="match status" value="1"/>
</dbReference>
<reference evidence="3 4" key="1">
    <citation type="journal article" date="2015" name="Stand. Genomic Sci.">
        <title>Genomic Encyclopedia of Bacterial and Archaeal Type Strains, Phase III: the genomes of soil and plant-associated and newly described type strains.</title>
        <authorList>
            <person name="Whitman W.B."/>
            <person name="Woyke T."/>
            <person name="Klenk H.P."/>
            <person name="Zhou Y."/>
            <person name="Lilburn T.G."/>
            <person name="Beck B.J."/>
            <person name="De Vos P."/>
            <person name="Vandamme P."/>
            <person name="Eisen J.A."/>
            <person name="Garrity G."/>
            <person name="Hugenholtz P."/>
            <person name="Kyrpides N.C."/>
        </authorList>
    </citation>
    <scope>NUCLEOTIDE SEQUENCE [LARGE SCALE GENOMIC DNA]</scope>
    <source>
        <strain evidence="3 4">A3</strain>
    </source>
</reference>
<dbReference type="PANTHER" id="PTHR32234">
    <property type="entry name" value="THIOL:DISULFIDE INTERCHANGE PROTEIN DSBD"/>
    <property type="match status" value="1"/>
</dbReference>
<evidence type="ECO:0000259" key="2">
    <source>
        <dbReference type="PROSITE" id="PS51352"/>
    </source>
</evidence>
<dbReference type="GO" id="GO:0015035">
    <property type="term" value="F:protein-disulfide reductase activity"/>
    <property type="evidence" value="ECO:0007669"/>
    <property type="project" value="TreeGrafter"/>
</dbReference>
<dbReference type="SUPFAM" id="SSF52833">
    <property type="entry name" value="Thioredoxin-like"/>
    <property type="match status" value="1"/>
</dbReference>
<gene>
    <name evidence="3" type="ORF">EV148_101388</name>
</gene>
<keyword evidence="1" id="KW-0732">Signal</keyword>
<name>A0A4R2IGY6_9GAMM</name>
<feature type="signal peptide" evidence="1">
    <location>
        <begin position="1"/>
        <end position="18"/>
    </location>
</feature>
<dbReference type="OrthoDB" id="195735at2"/>
<dbReference type="Proteomes" id="UP000294862">
    <property type="component" value="Unassembled WGS sequence"/>
</dbReference>
<dbReference type="InterPro" id="IPR036249">
    <property type="entry name" value="Thioredoxin-like_sf"/>
</dbReference>
<dbReference type="InterPro" id="IPR011990">
    <property type="entry name" value="TPR-like_helical_dom_sf"/>
</dbReference>
<dbReference type="SUPFAM" id="SSF48452">
    <property type="entry name" value="TPR-like"/>
    <property type="match status" value="1"/>
</dbReference>
<dbReference type="PROSITE" id="PS51352">
    <property type="entry name" value="THIOREDOXIN_2"/>
    <property type="match status" value="1"/>
</dbReference>
<dbReference type="RefSeq" id="WP_131992638.1">
    <property type="nucleotide sequence ID" value="NZ_SLWQ01000001.1"/>
</dbReference>
<dbReference type="EMBL" id="SLWQ01000001">
    <property type="protein sequence ID" value="TCO42978.1"/>
    <property type="molecule type" value="Genomic_DNA"/>
</dbReference>
<keyword evidence="4" id="KW-1185">Reference proteome</keyword>
<dbReference type="InterPro" id="IPR013766">
    <property type="entry name" value="Thioredoxin_domain"/>
</dbReference>
<accession>A0A4R2IGY6</accession>
<dbReference type="AlphaFoldDB" id="A0A4R2IGY6"/>
<comment type="caution">
    <text evidence="3">The sequence shown here is derived from an EMBL/GenBank/DDBJ whole genome shotgun (WGS) entry which is preliminary data.</text>
</comment>
<dbReference type="PANTHER" id="PTHR32234:SF0">
    <property type="entry name" value="THIOL:DISULFIDE INTERCHANGE PROTEIN DSBD"/>
    <property type="match status" value="1"/>
</dbReference>
<evidence type="ECO:0000313" key="4">
    <source>
        <dbReference type="Proteomes" id="UP000294862"/>
    </source>
</evidence>